<dbReference type="PROSITE" id="PS50110">
    <property type="entry name" value="RESPONSE_REGULATORY"/>
    <property type="match status" value="1"/>
</dbReference>
<proteinExistence type="predicted"/>
<dbReference type="SUPFAM" id="SSF52172">
    <property type="entry name" value="CheY-like"/>
    <property type="match status" value="1"/>
</dbReference>
<dbReference type="EMBL" id="CP006585">
    <property type="protein sequence ID" value="AGW12451.1"/>
    <property type="molecule type" value="Genomic_DNA"/>
</dbReference>
<reference evidence="7" key="2">
    <citation type="submission" date="2013-07" db="EMBL/GenBank/DDBJ databases">
        <authorList>
            <person name="Morais-Silva F.O."/>
            <person name="Rezende A.M."/>
            <person name="Pimentel C."/>
            <person name="Resende D.M."/>
            <person name="Santos C.I."/>
            <person name="Clemente C."/>
            <person name="de Oliveira L.M."/>
            <person name="da Silva S.M."/>
            <person name="Costa D.A."/>
            <person name="Varela-Raposo A."/>
            <person name="Horacio E.C.A."/>
            <person name="Matos M."/>
            <person name="Flores O."/>
            <person name="Ruiz J.C."/>
            <person name="Rodrigues-Pousada C."/>
        </authorList>
    </citation>
    <scope>NUCLEOTIDE SEQUENCE [LARGE SCALE GENOMIC DNA]</scope>
    <source>
        <strain evidence="7">ATCC 19364 / DSM 1382 / NCIMB 9332 / VKM B-1759</strain>
    </source>
</reference>
<feature type="modified residue" description="4-aspartylphosphate" evidence="4">
    <location>
        <position position="58"/>
    </location>
</feature>
<keyword evidence="2" id="KW-0902">Two-component regulatory system</keyword>
<evidence type="ECO:0000256" key="3">
    <source>
        <dbReference type="ARBA" id="ARBA00023125"/>
    </source>
</evidence>
<dbReference type="PANTHER" id="PTHR48111">
    <property type="entry name" value="REGULATOR OF RPOS"/>
    <property type="match status" value="1"/>
</dbReference>
<evidence type="ECO:0000313" key="6">
    <source>
        <dbReference type="EMBL" id="AGW12451.1"/>
    </source>
</evidence>
<dbReference type="GO" id="GO:0032993">
    <property type="term" value="C:protein-DNA complex"/>
    <property type="evidence" value="ECO:0007669"/>
    <property type="project" value="TreeGrafter"/>
</dbReference>
<protein>
    <submittedName>
        <fullName evidence="6">Putative response regulator receiver protein</fullName>
    </submittedName>
</protein>
<dbReference type="OrthoDB" id="9800029at2"/>
<dbReference type="Gene3D" id="3.40.50.2300">
    <property type="match status" value="1"/>
</dbReference>
<dbReference type="GO" id="GO:0006355">
    <property type="term" value="P:regulation of DNA-templated transcription"/>
    <property type="evidence" value="ECO:0007669"/>
    <property type="project" value="TreeGrafter"/>
</dbReference>
<dbReference type="STRING" id="1121448.DGI_0543"/>
<evidence type="ECO:0000256" key="1">
    <source>
        <dbReference type="ARBA" id="ARBA00022553"/>
    </source>
</evidence>
<dbReference type="Proteomes" id="UP000016587">
    <property type="component" value="Chromosome"/>
</dbReference>
<name>T2G8I1_MEGG1</name>
<sequence length="130" mass="14713">MTLDRDKWRILLVDDEVEFVSTLAERLSLRDIEPEVVHDGQEALARIHARTPHVVILDMFMPGMKGLDVLRTLRFSHPQVQVVLLTGHGATRDAMEGMRLGAFDYMVKPINIDDLLKKITEAMDAAGFTE</sequence>
<dbReference type="Pfam" id="PF00072">
    <property type="entry name" value="Response_reg"/>
    <property type="match status" value="1"/>
</dbReference>
<evidence type="ECO:0000313" key="7">
    <source>
        <dbReference type="Proteomes" id="UP000016587"/>
    </source>
</evidence>
<gene>
    <name evidence="6" type="ORF">DGI_0543</name>
</gene>
<dbReference type="InterPro" id="IPR039420">
    <property type="entry name" value="WalR-like"/>
</dbReference>
<dbReference type="InterPro" id="IPR001789">
    <property type="entry name" value="Sig_transdc_resp-reg_receiver"/>
</dbReference>
<dbReference type="GO" id="GO:0000156">
    <property type="term" value="F:phosphorelay response regulator activity"/>
    <property type="evidence" value="ECO:0007669"/>
    <property type="project" value="TreeGrafter"/>
</dbReference>
<dbReference type="InterPro" id="IPR011006">
    <property type="entry name" value="CheY-like_superfamily"/>
</dbReference>
<keyword evidence="1 4" id="KW-0597">Phosphoprotein</keyword>
<dbReference type="PATRIC" id="fig|1121448.10.peg.538"/>
<dbReference type="GO" id="GO:0005829">
    <property type="term" value="C:cytosol"/>
    <property type="evidence" value="ECO:0007669"/>
    <property type="project" value="TreeGrafter"/>
</dbReference>
<evidence type="ECO:0000256" key="2">
    <source>
        <dbReference type="ARBA" id="ARBA00023012"/>
    </source>
</evidence>
<evidence type="ECO:0000256" key="4">
    <source>
        <dbReference type="PROSITE-ProRule" id="PRU00169"/>
    </source>
</evidence>
<dbReference type="GO" id="GO:0000976">
    <property type="term" value="F:transcription cis-regulatory region binding"/>
    <property type="evidence" value="ECO:0007669"/>
    <property type="project" value="TreeGrafter"/>
</dbReference>
<dbReference type="KEGG" id="dgg:DGI_0543"/>
<accession>T2G8I1</accession>
<dbReference type="AlphaFoldDB" id="T2G8I1"/>
<dbReference type="eggNOG" id="COG0745">
    <property type="taxonomic scope" value="Bacteria"/>
</dbReference>
<dbReference type="SMART" id="SM00448">
    <property type="entry name" value="REC"/>
    <property type="match status" value="1"/>
</dbReference>
<reference evidence="6 7" key="1">
    <citation type="journal article" date="2013" name="J. Bacteriol.">
        <title>Roles of HynAB and Ech, the only two hydrogenases found in the model sulfate reducer Desulfovibrio gigas.</title>
        <authorList>
            <person name="Morais-Silva F.O."/>
            <person name="Santos C.I."/>
            <person name="Rodrigues R."/>
            <person name="Pereira I.A."/>
            <person name="Rodrigues-Pousada C."/>
        </authorList>
    </citation>
    <scope>NUCLEOTIDE SEQUENCE [LARGE SCALE GENOMIC DNA]</scope>
    <source>
        <strain evidence="7">ATCC 19364 / DSM 1382 / NCIMB 9332 / VKM B-1759</strain>
    </source>
</reference>
<organism evidence="6 7">
    <name type="scientific">Megalodesulfovibrio gigas (strain ATCC 19364 / DSM 1382 / NCIMB 9332 / VKM B-1759)</name>
    <name type="common">Desulfovibrio gigas</name>
    <dbReference type="NCBI Taxonomy" id="1121448"/>
    <lineage>
        <taxon>Bacteria</taxon>
        <taxon>Pseudomonadati</taxon>
        <taxon>Thermodesulfobacteriota</taxon>
        <taxon>Desulfovibrionia</taxon>
        <taxon>Desulfovibrionales</taxon>
        <taxon>Desulfovibrionaceae</taxon>
        <taxon>Megalodesulfovibrio</taxon>
    </lineage>
</organism>
<dbReference type="RefSeq" id="WP_021759099.1">
    <property type="nucleotide sequence ID" value="NC_022444.1"/>
</dbReference>
<feature type="domain" description="Response regulatory" evidence="5">
    <location>
        <begin position="9"/>
        <end position="123"/>
    </location>
</feature>
<evidence type="ECO:0000259" key="5">
    <source>
        <dbReference type="PROSITE" id="PS50110"/>
    </source>
</evidence>
<dbReference type="HOGENOM" id="CLU_000445_69_8_7"/>
<keyword evidence="7" id="KW-1185">Reference proteome</keyword>
<keyword evidence="3" id="KW-0238">DNA-binding</keyword>
<dbReference type="PANTHER" id="PTHR48111:SF40">
    <property type="entry name" value="PHOSPHATE REGULON TRANSCRIPTIONAL REGULATORY PROTEIN PHOB"/>
    <property type="match status" value="1"/>
</dbReference>